<sequence length="70" mass="8533">MYYIRTLDCSTRNTIFVTRTDFESYTKNFTLLVRRSTPLNFLHIKKFLSSYYLKYPNFVKLWCKNISVTM</sequence>
<feature type="non-terminal residue" evidence="1">
    <location>
        <position position="1"/>
    </location>
</feature>
<reference evidence="1 2" key="1">
    <citation type="submission" date="2018-06" db="EMBL/GenBank/DDBJ databases">
        <title>Comparative genomics reveals the genomic features of Rhizophagus irregularis, R. cerebriforme, R. diaphanum and Gigaspora rosea, and their symbiotic lifestyle signature.</title>
        <authorList>
            <person name="Morin E."/>
            <person name="San Clemente H."/>
            <person name="Chen E.C.H."/>
            <person name="De La Providencia I."/>
            <person name="Hainaut M."/>
            <person name="Kuo A."/>
            <person name="Kohler A."/>
            <person name="Murat C."/>
            <person name="Tang N."/>
            <person name="Roy S."/>
            <person name="Loubradou J."/>
            <person name="Henrissat B."/>
            <person name="Grigoriev I.V."/>
            <person name="Corradi N."/>
            <person name="Roux C."/>
            <person name="Martin F.M."/>
        </authorList>
    </citation>
    <scope>NUCLEOTIDE SEQUENCE [LARGE SCALE GENOMIC DNA]</scope>
    <source>
        <strain evidence="1 2">DAOM 227022</strain>
    </source>
</reference>
<keyword evidence="2" id="KW-1185">Reference proteome</keyword>
<protein>
    <submittedName>
        <fullName evidence="1">Uncharacterized protein</fullName>
    </submittedName>
</protein>
<proteinExistence type="predicted"/>
<accession>A0A397S668</accession>
<name>A0A397S668_9GLOM</name>
<dbReference type="EMBL" id="QKYT01000732">
    <property type="protein sequence ID" value="RIA81880.1"/>
    <property type="molecule type" value="Genomic_DNA"/>
</dbReference>
<comment type="caution">
    <text evidence="1">The sequence shown here is derived from an EMBL/GenBank/DDBJ whole genome shotgun (WGS) entry which is preliminary data.</text>
</comment>
<gene>
    <name evidence="1" type="ORF">C1645_789401</name>
</gene>
<dbReference type="Proteomes" id="UP000265703">
    <property type="component" value="Unassembled WGS sequence"/>
</dbReference>
<organism evidence="1 2">
    <name type="scientific">Glomus cerebriforme</name>
    <dbReference type="NCBI Taxonomy" id="658196"/>
    <lineage>
        <taxon>Eukaryota</taxon>
        <taxon>Fungi</taxon>
        <taxon>Fungi incertae sedis</taxon>
        <taxon>Mucoromycota</taxon>
        <taxon>Glomeromycotina</taxon>
        <taxon>Glomeromycetes</taxon>
        <taxon>Glomerales</taxon>
        <taxon>Glomeraceae</taxon>
        <taxon>Glomus</taxon>
    </lineage>
</organism>
<evidence type="ECO:0000313" key="1">
    <source>
        <dbReference type="EMBL" id="RIA81880.1"/>
    </source>
</evidence>
<dbReference type="AlphaFoldDB" id="A0A397S668"/>
<evidence type="ECO:0000313" key="2">
    <source>
        <dbReference type="Proteomes" id="UP000265703"/>
    </source>
</evidence>